<dbReference type="AlphaFoldDB" id="A0A2M3ZQS4"/>
<accession>A0A2M3ZQS4</accession>
<reference evidence="3" key="1">
    <citation type="submission" date="2018-01" db="EMBL/GenBank/DDBJ databases">
        <title>An insight into the sialome of Amazonian anophelines.</title>
        <authorList>
            <person name="Ribeiro J.M."/>
            <person name="Scarpassa V."/>
            <person name="Calvo E."/>
        </authorList>
    </citation>
    <scope>NUCLEOTIDE SEQUENCE</scope>
    <source>
        <tissue evidence="3">Salivary glands</tissue>
    </source>
</reference>
<evidence type="ECO:0000313" key="3">
    <source>
        <dbReference type="EMBL" id="MBW30843.1"/>
    </source>
</evidence>
<proteinExistence type="predicted"/>
<organism evidence="3">
    <name type="scientific">Anopheles braziliensis</name>
    <dbReference type="NCBI Taxonomy" id="58242"/>
    <lineage>
        <taxon>Eukaryota</taxon>
        <taxon>Metazoa</taxon>
        <taxon>Ecdysozoa</taxon>
        <taxon>Arthropoda</taxon>
        <taxon>Hexapoda</taxon>
        <taxon>Insecta</taxon>
        <taxon>Pterygota</taxon>
        <taxon>Neoptera</taxon>
        <taxon>Endopterygota</taxon>
        <taxon>Diptera</taxon>
        <taxon>Nematocera</taxon>
        <taxon>Culicoidea</taxon>
        <taxon>Culicidae</taxon>
        <taxon>Anophelinae</taxon>
        <taxon>Anopheles</taxon>
    </lineage>
</organism>
<feature type="chain" id="PRO_5014707947" evidence="2">
    <location>
        <begin position="23"/>
        <end position="134"/>
    </location>
</feature>
<name>A0A2M3ZQS4_9DIPT</name>
<keyword evidence="2" id="KW-0732">Signal</keyword>
<evidence type="ECO:0000256" key="2">
    <source>
        <dbReference type="SAM" id="SignalP"/>
    </source>
</evidence>
<sequence length="134" mass="15219">MKHITILSLATCVLLFISYTSGIKFVSLPQNDLEQRPTVSWDEESSEEPSRVCLPKADRCTCPTIDSLFRCLLLREQYRKEMNSTKPQDTAIQHDSLKTKVYYTPSEKLTESLMEYDADGSLDVSSAQDKDSSE</sequence>
<evidence type="ECO:0000256" key="1">
    <source>
        <dbReference type="SAM" id="MobiDB-lite"/>
    </source>
</evidence>
<feature type="region of interest" description="Disordered" evidence="1">
    <location>
        <begin position="115"/>
        <end position="134"/>
    </location>
</feature>
<protein>
    <submittedName>
        <fullName evidence="3">Putative secreted peptide</fullName>
    </submittedName>
</protein>
<dbReference type="EMBL" id="GGFM01010092">
    <property type="protein sequence ID" value="MBW30843.1"/>
    <property type="molecule type" value="Transcribed_RNA"/>
</dbReference>
<feature type="signal peptide" evidence="2">
    <location>
        <begin position="1"/>
        <end position="22"/>
    </location>
</feature>